<reference evidence="1" key="1">
    <citation type="submission" date="2018-02" db="EMBL/GenBank/DDBJ databases">
        <title>Rhizophora mucronata_Transcriptome.</title>
        <authorList>
            <person name="Meera S.P."/>
            <person name="Sreeshan A."/>
            <person name="Augustine A."/>
        </authorList>
    </citation>
    <scope>NUCLEOTIDE SEQUENCE</scope>
    <source>
        <tissue evidence="1">Leaf</tissue>
    </source>
</reference>
<dbReference type="EMBL" id="GGEC01063437">
    <property type="protein sequence ID" value="MBX43921.1"/>
    <property type="molecule type" value="Transcribed_RNA"/>
</dbReference>
<sequence length="26" mass="3227">MQCLSYNNHMKFELGNHYWRRRAVTA</sequence>
<organism evidence="1">
    <name type="scientific">Rhizophora mucronata</name>
    <name type="common">Asiatic mangrove</name>
    <dbReference type="NCBI Taxonomy" id="61149"/>
    <lineage>
        <taxon>Eukaryota</taxon>
        <taxon>Viridiplantae</taxon>
        <taxon>Streptophyta</taxon>
        <taxon>Embryophyta</taxon>
        <taxon>Tracheophyta</taxon>
        <taxon>Spermatophyta</taxon>
        <taxon>Magnoliopsida</taxon>
        <taxon>eudicotyledons</taxon>
        <taxon>Gunneridae</taxon>
        <taxon>Pentapetalae</taxon>
        <taxon>rosids</taxon>
        <taxon>fabids</taxon>
        <taxon>Malpighiales</taxon>
        <taxon>Rhizophoraceae</taxon>
        <taxon>Rhizophora</taxon>
    </lineage>
</organism>
<dbReference type="AlphaFoldDB" id="A0A2P2NN77"/>
<evidence type="ECO:0000313" key="1">
    <source>
        <dbReference type="EMBL" id="MBX43921.1"/>
    </source>
</evidence>
<accession>A0A2P2NN77</accession>
<name>A0A2P2NN77_RHIMU</name>
<protein>
    <submittedName>
        <fullName evidence="1">Uncharacterized protein</fullName>
    </submittedName>
</protein>
<proteinExistence type="predicted"/>